<feature type="non-terminal residue" evidence="1">
    <location>
        <position position="1"/>
    </location>
</feature>
<evidence type="ECO:0000313" key="1">
    <source>
        <dbReference type="EMBL" id="CAF4261547.1"/>
    </source>
</evidence>
<evidence type="ECO:0000313" key="2">
    <source>
        <dbReference type="Proteomes" id="UP000663881"/>
    </source>
</evidence>
<gene>
    <name evidence="1" type="ORF">OKA104_LOCUS44156</name>
</gene>
<dbReference type="EMBL" id="CAJOAY010013139">
    <property type="protein sequence ID" value="CAF4261547.1"/>
    <property type="molecule type" value="Genomic_DNA"/>
</dbReference>
<accession>A0A820FJN0</accession>
<comment type="caution">
    <text evidence="1">The sequence shown here is derived from an EMBL/GenBank/DDBJ whole genome shotgun (WGS) entry which is preliminary data.</text>
</comment>
<name>A0A820FJN0_9BILA</name>
<sequence length="200" mass="22972">MTKGTVRTSAADQLFNALIIRLKQRSSVEFNLEHILKKLIELIQELMLRLLLKSKGIHVVSRIRGVSVPCINIRTYKTRIQQLHHDGIDYNQQSIETKADEHIRRCTFYKDFDIWTLYKTICPNVRTLGDILYEGRTASNNGSCVGILQSSNSTKSIEWLSYSMAIERSLMIGSYLWKSANLTPMQSKVAIMSSNRPEYL</sequence>
<reference evidence="1" key="1">
    <citation type="submission" date="2021-02" db="EMBL/GenBank/DDBJ databases">
        <authorList>
            <person name="Nowell W R."/>
        </authorList>
    </citation>
    <scope>NUCLEOTIDE SEQUENCE</scope>
</reference>
<organism evidence="1 2">
    <name type="scientific">Adineta steineri</name>
    <dbReference type="NCBI Taxonomy" id="433720"/>
    <lineage>
        <taxon>Eukaryota</taxon>
        <taxon>Metazoa</taxon>
        <taxon>Spiralia</taxon>
        <taxon>Gnathifera</taxon>
        <taxon>Rotifera</taxon>
        <taxon>Eurotatoria</taxon>
        <taxon>Bdelloidea</taxon>
        <taxon>Adinetida</taxon>
        <taxon>Adinetidae</taxon>
        <taxon>Adineta</taxon>
    </lineage>
</organism>
<dbReference type="Proteomes" id="UP000663881">
    <property type="component" value="Unassembled WGS sequence"/>
</dbReference>
<dbReference type="AlphaFoldDB" id="A0A820FJN0"/>
<proteinExistence type="predicted"/>
<protein>
    <submittedName>
        <fullName evidence="1">Uncharacterized protein</fullName>
    </submittedName>
</protein>